<dbReference type="GO" id="GO:0046872">
    <property type="term" value="F:metal ion binding"/>
    <property type="evidence" value="ECO:0007669"/>
    <property type="project" value="UniProtKB-KW"/>
</dbReference>
<organism evidence="9 10">
    <name type="scientific">Cyclobacterium xiamenense</name>
    <dbReference type="NCBI Taxonomy" id="1297121"/>
    <lineage>
        <taxon>Bacteria</taxon>
        <taxon>Pseudomonadati</taxon>
        <taxon>Bacteroidota</taxon>
        <taxon>Cytophagia</taxon>
        <taxon>Cytophagales</taxon>
        <taxon>Cyclobacteriaceae</taxon>
        <taxon>Cyclobacterium</taxon>
    </lineage>
</organism>
<sequence>MRLDESKIESIKAYLKTRPVLKAYLFGSYARGQADQHSDIDILVDLDYTKKIGLEFIQMQIDLEKILNTKVDLVSSNGLSKYVKPYVDLEKELIYAK</sequence>
<dbReference type="PANTHER" id="PTHR33571">
    <property type="entry name" value="SSL8005 PROTEIN"/>
    <property type="match status" value="1"/>
</dbReference>
<evidence type="ECO:0000256" key="7">
    <source>
        <dbReference type="ARBA" id="ARBA00022842"/>
    </source>
</evidence>
<evidence type="ECO:0000259" key="8">
    <source>
        <dbReference type="Pfam" id="PF18765"/>
    </source>
</evidence>
<keyword evidence="10" id="KW-1185">Reference proteome</keyword>
<dbReference type="SUPFAM" id="SSF81301">
    <property type="entry name" value="Nucleotidyltransferase"/>
    <property type="match status" value="1"/>
</dbReference>
<keyword evidence="2" id="KW-0808">Transferase</keyword>
<keyword evidence="6" id="KW-0067">ATP-binding</keyword>
<dbReference type="InterPro" id="IPR043519">
    <property type="entry name" value="NT_sf"/>
</dbReference>
<dbReference type="GO" id="GO:0005524">
    <property type="term" value="F:ATP binding"/>
    <property type="evidence" value="ECO:0007669"/>
    <property type="project" value="UniProtKB-KW"/>
</dbReference>
<dbReference type="Proteomes" id="UP000199403">
    <property type="component" value="Unassembled WGS sequence"/>
</dbReference>
<keyword evidence="4" id="KW-0479">Metal-binding</keyword>
<evidence type="ECO:0000256" key="1">
    <source>
        <dbReference type="ARBA" id="ARBA00001946"/>
    </source>
</evidence>
<evidence type="ECO:0000256" key="4">
    <source>
        <dbReference type="ARBA" id="ARBA00022723"/>
    </source>
</evidence>
<feature type="domain" description="Polymerase beta nucleotidyltransferase" evidence="8">
    <location>
        <begin position="9"/>
        <end position="96"/>
    </location>
</feature>
<dbReference type="AlphaFoldDB" id="A0A1H7AH54"/>
<comment type="cofactor">
    <cofactor evidence="1">
        <name>Mg(2+)</name>
        <dbReference type="ChEBI" id="CHEBI:18420"/>
    </cofactor>
</comment>
<dbReference type="InterPro" id="IPR041633">
    <property type="entry name" value="Polbeta"/>
</dbReference>
<reference evidence="10" key="1">
    <citation type="submission" date="2016-10" db="EMBL/GenBank/DDBJ databases">
        <authorList>
            <person name="Varghese N."/>
            <person name="Submissions S."/>
        </authorList>
    </citation>
    <scope>NUCLEOTIDE SEQUENCE [LARGE SCALE GENOMIC DNA]</scope>
    <source>
        <strain evidence="10">IBRC-M 10761</strain>
    </source>
</reference>
<dbReference type="EMBL" id="FNZH01000007">
    <property type="protein sequence ID" value="SEJ64919.1"/>
    <property type="molecule type" value="Genomic_DNA"/>
</dbReference>
<dbReference type="STRING" id="1416801.SAMN05192553_10749"/>
<dbReference type="OrthoDB" id="798692at2"/>
<evidence type="ECO:0000256" key="3">
    <source>
        <dbReference type="ARBA" id="ARBA00022695"/>
    </source>
</evidence>
<keyword evidence="7" id="KW-0460">Magnesium</keyword>
<evidence type="ECO:0000256" key="2">
    <source>
        <dbReference type="ARBA" id="ARBA00022679"/>
    </source>
</evidence>
<protein>
    <recommendedName>
        <fullName evidence="8">Polymerase beta nucleotidyltransferase domain-containing protein</fullName>
    </recommendedName>
</protein>
<dbReference type="RefSeq" id="WP_092177646.1">
    <property type="nucleotide sequence ID" value="NZ_FNZH01000007.1"/>
</dbReference>
<evidence type="ECO:0000256" key="5">
    <source>
        <dbReference type="ARBA" id="ARBA00022741"/>
    </source>
</evidence>
<evidence type="ECO:0000313" key="9">
    <source>
        <dbReference type="EMBL" id="SEJ64919.1"/>
    </source>
</evidence>
<evidence type="ECO:0000313" key="10">
    <source>
        <dbReference type="Proteomes" id="UP000199403"/>
    </source>
</evidence>
<keyword evidence="3" id="KW-0548">Nucleotidyltransferase</keyword>
<dbReference type="CDD" id="cd05403">
    <property type="entry name" value="NT_KNTase_like"/>
    <property type="match status" value="1"/>
</dbReference>
<accession>A0A1H7AH54</accession>
<dbReference type="InterPro" id="IPR052038">
    <property type="entry name" value="Type-VII_TA_antitoxin"/>
</dbReference>
<proteinExistence type="predicted"/>
<name>A0A1H7AH54_9BACT</name>
<evidence type="ECO:0000256" key="6">
    <source>
        <dbReference type="ARBA" id="ARBA00022840"/>
    </source>
</evidence>
<dbReference type="GO" id="GO:0016779">
    <property type="term" value="F:nucleotidyltransferase activity"/>
    <property type="evidence" value="ECO:0007669"/>
    <property type="project" value="UniProtKB-KW"/>
</dbReference>
<dbReference type="Pfam" id="PF18765">
    <property type="entry name" value="Polbeta"/>
    <property type="match status" value="1"/>
</dbReference>
<dbReference type="Gene3D" id="3.30.460.10">
    <property type="entry name" value="Beta Polymerase, domain 2"/>
    <property type="match status" value="1"/>
</dbReference>
<keyword evidence="5" id="KW-0547">Nucleotide-binding</keyword>
<dbReference type="PANTHER" id="PTHR33571:SF14">
    <property type="entry name" value="PROTEIN ADENYLYLTRANSFERASE MJ0435-RELATED"/>
    <property type="match status" value="1"/>
</dbReference>
<gene>
    <name evidence="9" type="ORF">SAMN05192553_10749</name>
</gene>